<dbReference type="Proteomes" id="UP001319180">
    <property type="component" value="Unassembled WGS sequence"/>
</dbReference>
<dbReference type="InterPro" id="IPR001179">
    <property type="entry name" value="PPIase_FKBP_dom"/>
</dbReference>
<dbReference type="AlphaFoldDB" id="A0AAP2DA37"/>
<dbReference type="InterPro" id="IPR036944">
    <property type="entry name" value="PPIase_FKBP_N_sf"/>
</dbReference>
<dbReference type="RefSeq" id="WP_262898635.1">
    <property type="nucleotide sequence ID" value="NZ_JAHESC010000011.1"/>
</dbReference>
<organism evidence="9 10">
    <name type="scientific">Dawidia soli</name>
    <dbReference type="NCBI Taxonomy" id="2782352"/>
    <lineage>
        <taxon>Bacteria</taxon>
        <taxon>Pseudomonadati</taxon>
        <taxon>Bacteroidota</taxon>
        <taxon>Cytophagia</taxon>
        <taxon>Cytophagales</taxon>
        <taxon>Chryseotaleaceae</taxon>
        <taxon>Dawidia</taxon>
    </lineage>
</organism>
<protein>
    <recommendedName>
        <fullName evidence="7">Peptidyl-prolyl cis-trans isomerase</fullName>
        <ecNumber evidence="7">5.2.1.8</ecNumber>
    </recommendedName>
</protein>
<reference evidence="9 10" key="1">
    <citation type="submission" date="2021-05" db="EMBL/GenBank/DDBJ databases">
        <title>A Polyphasic approach of four new species of the genus Ohtaekwangia: Ohtaekwangia histidinii sp. nov., Ohtaekwangia cretensis sp. nov., Ohtaekwangia indiensis sp. nov., Ohtaekwangia reichenbachii sp. nov. from diverse environment.</title>
        <authorList>
            <person name="Octaviana S."/>
        </authorList>
    </citation>
    <scope>NUCLEOTIDE SEQUENCE [LARGE SCALE GENOMIC DNA]</scope>
    <source>
        <strain evidence="9 10">PWU37</strain>
    </source>
</reference>
<evidence type="ECO:0000256" key="7">
    <source>
        <dbReference type="RuleBase" id="RU003915"/>
    </source>
</evidence>
<proteinExistence type="inferred from homology"/>
<dbReference type="PANTHER" id="PTHR43811:SF19">
    <property type="entry name" value="39 KDA FK506-BINDING NUCLEAR PROTEIN"/>
    <property type="match status" value="1"/>
</dbReference>
<gene>
    <name evidence="9" type="ORF">KK078_09790</name>
</gene>
<accession>A0AAP2DA37</accession>
<dbReference type="InterPro" id="IPR046357">
    <property type="entry name" value="PPIase_dom_sf"/>
</dbReference>
<evidence type="ECO:0000313" key="9">
    <source>
        <dbReference type="EMBL" id="MBT1686850.1"/>
    </source>
</evidence>
<keyword evidence="3" id="KW-0732">Signal</keyword>
<evidence type="ECO:0000256" key="4">
    <source>
        <dbReference type="ARBA" id="ARBA00023110"/>
    </source>
</evidence>
<evidence type="ECO:0000256" key="2">
    <source>
        <dbReference type="ARBA" id="ARBA00006577"/>
    </source>
</evidence>
<evidence type="ECO:0000259" key="8">
    <source>
        <dbReference type="PROSITE" id="PS50059"/>
    </source>
</evidence>
<name>A0AAP2DA37_9BACT</name>
<dbReference type="SUPFAM" id="SSF54534">
    <property type="entry name" value="FKBP-like"/>
    <property type="match status" value="1"/>
</dbReference>
<comment type="caution">
    <text evidence="9">The sequence shown here is derived from an EMBL/GenBank/DDBJ whole genome shotgun (WGS) entry which is preliminary data.</text>
</comment>
<dbReference type="InterPro" id="IPR000774">
    <property type="entry name" value="PPIase_FKBP_N"/>
</dbReference>
<comment type="similarity">
    <text evidence="2 7">Belongs to the FKBP-type PPIase family.</text>
</comment>
<dbReference type="GO" id="GO:0003755">
    <property type="term" value="F:peptidyl-prolyl cis-trans isomerase activity"/>
    <property type="evidence" value="ECO:0007669"/>
    <property type="project" value="UniProtKB-UniRule"/>
</dbReference>
<dbReference type="Pfam" id="PF00254">
    <property type="entry name" value="FKBP_C"/>
    <property type="match status" value="1"/>
</dbReference>
<dbReference type="PANTHER" id="PTHR43811">
    <property type="entry name" value="FKBP-TYPE PEPTIDYL-PROLYL CIS-TRANS ISOMERASE FKPA"/>
    <property type="match status" value="1"/>
</dbReference>
<evidence type="ECO:0000256" key="1">
    <source>
        <dbReference type="ARBA" id="ARBA00000971"/>
    </source>
</evidence>
<evidence type="ECO:0000256" key="3">
    <source>
        <dbReference type="ARBA" id="ARBA00022729"/>
    </source>
</evidence>
<dbReference type="FunFam" id="3.10.50.40:FF:000045">
    <property type="entry name" value="Peptidyl-prolyl cis-trans isomerase"/>
    <property type="match status" value="1"/>
</dbReference>
<comment type="catalytic activity">
    <reaction evidence="1 6 7">
        <text>[protein]-peptidylproline (omega=180) = [protein]-peptidylproline (omega=0)</text>
        <dbReference type="Rhea" id="RHEA:16237"/>
        <dbReference type="Rhea" id="RHEA-COMP:10747"/>
        <dbReference type="Rhea" id="RHEA-COMP:10748"/>
        <dbReference type="ChEBI" id="CHEBI:83833"/>
        <dbReference type="ChEBI" id="CHEBI:83834"/>
        <dbReference type="EC" id="5.2.1.8"/>
    </reaction>
</comment>
<evidence type="ECO:0000313" key="10">
    <source>
        <dbReference type="Proteomes" id="UP001319180"/>
    </source>
</evidence>
<keyword evidence="5 6" id="KW-0413">Isomerase</keyword>
<dbReference type="Gene3D" id="3.10.50.40">
    <property type="match status" value="1"/>
</dbReference>
<dbReference type="EC" id="5.2.1.8" evidence="7"/>
<dbReference type="PROSITE" id="PS50059">
    <property type="entry name" value="FKBP_PPIASE"/>
    <property type="match status" value="1"/>
</dbReference>
<evidence type="ECO:0000256" key="5">
    <source>
        <dbReference type="ARBA" id="ARBA00023235"/>
    </source>
</evidence>
<evidence type="ECO:0000256" key="6">
    <source>
        <dbReference type="PROSITE-ProRule" id="PRU00277"/>
    </source>
</evidence>
<keyword evidence="10" id="KW-1185">Reference proteome</keyword>
<dbReference type="Pfam" id="PF01346">
    <property type="entry name" value="FKBP_N"/>
    <property type="match status" value="1"/>
</dbReference>
<feature type="domain" description="PPIase FKBP-type" evidence="8">
    <location>
        <begin position="114"/>
        <end position="200"/>
    </location>
</feature>
<dbReference type="Gene3D" id="1.10.287.460">
    <property type="entry name" value="Peptidyl-prolyl cis-trans isomerase, FKBP-type, N-terminal domain"/>
    <property type="match status" value="1"/>
</dbReference>
<dbReference type="GO" id="GO:0006457">
    <property type="term" value="P:protein folding"/>
    <property type="evidence" value="ECO:0007669"/>
    <property type="project" value="InterPro"/>
</dbReference>
<dbReference type="EMBL" id="JAHESC010000011">
    <property type="protein sequence ID" value="MBT1686850.1"/>
    <property type="molecule type" value="Genomic_DNA"/>
</dbReference>
<sequence length="200" mass="21539">MELTTELQKLSYSLGVLMASSVRSQGADSLDIEAVAAAFRDVYENNDLTISLQDANSTVQAYMQAAANKKHAGAKEEGEKFLAANKLKGGVTTTASGLQYSALKLGNGKTPKATSRVTVHYTGKLINGRVFDSSVQRGQPATFGVNEVIGGWTEALQLMREGDKWLLYIPYYLAYGENGAGGDIPPFATLIFEVELLHVK</sequence>
<keyword evidence="4 6" id="KW-0697">Rotamase</keyword>